<gene>
    <name evidence="2" type="ORF">NPRO_16650</name>
</gene>
<feature type="domain" description="BPL/LPL catalytic" evidence="1">
    <location>
        <begin position="24"/>
        <end position="217"/>
    </location>
</feature>
<evidence type="ECO:0000313" key="3">
    <source>
        <dbReference type="Proteomes" id="UP000662873"/>
    </source>
</evidence>
<protein>
    <submittedName>
        <fullName evidence="2">Lipoate-protein ligase A</fullName>
    </submittedName>
</protein>
<organism evidence="2 3">
    <name type="scientific">Candidatus Nitrosymbiomonas proteolyticus</name>
    <dbReference type="NCBI Taxonomy" id="2608984"/>
    <lineage>
        <taxon>Bacteria</taxon>
        <taxon>Bacillati</taxon>
        <taxon>Armatimonadota</taxon>
        <taxon>Armatimonadota incertae sedis</taxon>
        <taxon>Candidatus Nitrosymbiomonas</taxon>
    </lineage>
</organism>
<dbReference type="KEGG" id="npy:NPRO_16650"/>
<dbReference type="InterPro" id="IPR004143">
    <property type="entry name" value="BPL_LPL_catalytic"/>
</dbReference>
<dbReference type="PANTHER" id="PTHR43679:SF2">
    <property type="entry name" value="OCTANOYL-[GCVH]:PROTEIN N-OCTANOYLTRANSFERASE"/>
    <property type="match status" value="1"/>
</dbReference>
<dbReference type="PROSITE" id="PS51733">
    <property type="entry name" value="BPL_LPL_CATALYTIC"/>
    <property type="match status" value="1"/>
</dbReference>
<dbReference type="InterPro" id="IPR045864">
    <property type="entry name" value="aa-tRNA-synth_II/BPL/LPL"/>
</dbReference>
<name>A0A809R9A2_9BACT</name>
<dbReference type="Proteomes" id="UP000662873">
    <property type="component" value="Chromosome"/>
</dbReference>
<sequence>MIRDGVHDGPENMERDRALLLELSRWGVAARVYGWAAPWVSLGRFQNPHRDLKADCCVPWVLRPTGGKAVLHGHDVTVGLAARLDWVESISGSRGLRASYRTLARRLAGALTNCGLPAILAEDRALGASIGGGAPNIADCFAATSPNDITDPSTGLKVCGCALRLTQDAVLLQASIPSGPPRVDPALVFEGPTTSYYSEWDSVRFADALTETLAGIL</sequence>
<accession>A0A809R9A2</accession>
<proteinExistence type="predicted"/>
<dbReference type="EMBL" id="AP021858">
    <property type="protein sequence ID" value="BBO24070.1"/>
    <property type="molecule type" value="Genomic_DNA"/>
</dbReference>
<dbReference type="InterPro" id="IPR050664">
    <property type="entry name" value="Octanoyltrans_LipM/LipL"/>
</dbReference>
<dbReference type="GO" id="GO:0016874">
    <property type="term" value="F:ligase activity"/>
    <property type="evidence" value="ECO:0007669"/>
    <property type="project" value="UniProtKB-KW"/>
</dbReference>
<dbReference type="AlphaFoldDB" id="A0A809R9A2"/>
<dbReference type="Pfam" id="PF21948">
    <property type="entry name" value="LplA-B_cat"/>
    <property type="match status" value="1"/>
</dbReference>
<dbReference type="PANTHER" id="PTHR43679">
    <property type="entry name" value="OCTANOYLTRANSFERASE LIPM-RELATED"/>
    <property type="match status" value="1"/>
</dbReference>
<reference evidence="2" key="1">
    <citation type="journal article" name="DNA Res.">
        <title>The physiological potential of anammox bacteria as revealed by their core genome structure.</title>
        <authorList>
            <person name="Okubo T."/>
            <person name="Toyoda A."/>
            <person name="Fukuhara K."/>
            <person name="Uchiyama I."/>
            <person name="Harigaya Y."/>
            <person name="Kuroiwa M."/>
            <person name="Suzuki T."/>
            <person name="Murakami Y."/>
            <person name="Suwa Y."/>
            <person name="Takami H."/>
        </authorList>
    </citation>
    <scope>NUCLEOTIDE SEQUENCE</scope>
    <source>
        <strain evidence="2">317325-2</strain>
    </source>
</reference>
<evidence type="ECO:0000259" key="1">
    <source>
        <dbReference type="PROSITE" id="PS51733"/>
    </source>
</evidence>
<keyword evidence="2" id="KW-0436">Ligase</keyword>
<dbReference type="SUPFAM" id="SSF55681">
    <property type="entry name" value="Class II aaRS and biotin synthetases"/>
    <property type="match status" value="1"/>
</dbReference>
<dbReference type="Gene3D" id="3.30.930.10">
    <property type="entry name" value="Bira Bifunctional Protein, Domain 2"/>
    <property type="match status" value="1"/>
</dbReference>
<evidence type="ECO:0000313" key="2">
    <source>
        <dbReference type="EMBL" id="BBO24070.1"/>
    </source>
</evidence>